<gene>
    <name evidence="2" type="ORF">RUM44_000276</name>
</gene>
<keyword evidence="3" id="KW-1185">Reference proteome</keyword>
<feature type="region of interest" description="Disordered" evidence="1">
    <location>
        <begin position="1"/>
        <end position="61"/>
    </location>
</feature>
<dbReference type="EMBL" id="JAWJWF010000003">
    <property type="protein sequence ID" value="KAK6635027.1"/>
    <property type="molecule type" value="Genomic_DNA"/>
</dbReference>
<name>A0ABR1B6D4_POLSC</name>
<reference evidence="2 3" key="1">
    <citation type="submission" date="2023-09" db="EMBL/GenBank/DDBJ databases">
        <title>Genomes of two closely related lineages of the louse Polyplax serrata with different host specificities.</title>
        <authorList>
            <person name="Martinu J."/>
            <person name="Tarabai H."/>
            <person name="Stefka J."/>
            <person name="Hypsa V."/>
        </authorList>
    </citation>
    <scope>NUCLEOTIDE SEQUENCE [LARGE SCALE GENOMIC DNA]</scope>
    <source>
        <strain evidence="2">98ZLc_SE</strain>
    </source>
</reference>
<feature type="region of interest" description="Disordered" evidence="1">
    <location>
        <begin position="81"/>
        <end position="115"/>
    </location>
</feature>
<evidence type="ECO:0000256" key="1">
    <source>
        <dbReference type="SAM" id="MobiDB-lite"/>
    </source>
</evidence>
<protein>
    <submittedName>
        <fullName evidence="2">Uncharacterized protein</fullName>
    </submittedName>
</protein>
<feature type="compositionally biased region" description="Basic and acidic residues" evidence="1">
    <location>
        <begin position="9"/>
        <end position="38"/>
    </location>
</feature>
<comment type="caution">
    <text evidence="2">The sequence shown here is derived from an EMBL/GenBank/DDBJ whole genome shotgun (WGS) entry which is preliminary data.</text>
</comment>
<evidence type="ECO:0000313" key="2">
    <source>
        <dbReference type="EMBL" id="KAK6635027.1"/>
    </source>
</evidence>
<evidence type="ECO:0000313" key="3">
    <source>
        <dbReference type="Proteomes" id="UP001359485"/>
    </source>
</evidence>
<organism evidence="2 3">
    <name type="scientific">Polyplax serrata</name>
    <name type="common">Common mouse louse</name>
    <dbReference type="NCBI Taxonomy" id="468196"/>
    <lineage>
        <taxon>Eukaryota</taxon>
        <taxon>Metazoa</taxon>
        <taxon>Ecdysozoa</taxon>
        <taxon>Arthropoda</taxon>
        <taxon>Hexapoda</taxon>
        <taxon>Insecta</taxon>
        <taxon>Pterygota</taxon>
        <taxon>Neoptera</taxon>
        <taxon>Paraneoptera</taxon>
        <taxon>Psocodea</taxon>
        <taxon>Troctomorpha</taxon>
        <taxon>Phthiraptera</taxon>
        <taxon>Anoplura</taxon>
        <taxon>Polyplacidae</taxon>
        <taxon>Polyplax</taxon>
    </lineage>
</organism>
<dbReference type="Proteomes" id="UP001359485">
    <property type="component" value="Unassembled WGS sequence"/>
</dbReference>
<sequence>MFCKVIRTGRTDERGRTAGWEGRRERERDVDKSTEQQKKSGTQKQMASHEETGNGPNCPVTNSVYVELQMRLQQHLFVSPFDSGLRGTGQPDIKSNRVVQPSDRKSNSHRKYIKL</sequence>
<accession>A0ABR1B6D4</accession>
<proteinExistence type="predicted"/>